<reference evidence="2 3" key="1">
    <citation type="journal article" date="2012" name="Science">
        <title>The Paleozoic origin of enzymatic lignin decomposition reconstructed from 31 fungal genomes.</title>
        <authorList>
            <person name="Floudas D."/>
            <person name="Binder M."/>
            <person name="Riley R."/>
            <person name="Barry K."/>
            <person name="Blanchette R.A."/>
            <person name="Henrissat B."/>
            <person name="Martinez A.T."/>
            <person name="Otillar R."/>
            <person name="Spatafora J.W."/>
            <person name="Yadav J.S."/>
            <person name="Aerts A."/>
            <person name="Benoit I."/>
            <person name="Boyd A."/>
            <person name="Carlson A."/>
            <person name="Copeland A."/>
            <person name="Coutinho P.M."/>
            <person name="de Vries R.P."/>
            <person name="Ferreira P."/>
            <person name="Findley K."/>
            <person name="Foster B."/>
            <person name="Gaskell J."/>
            <person name="Glotzer D."/>
            <person name="Gorecki P."/>
            <person name="Heitman J."/>
            <person name="Hesse C."/>
            <person name="Hori C."/>
            <person name="Igarashi K."/>
            <person name="Jurgens J.A."/>
            <person name="Kallen N."/>
            <person name="Kersten P."/>
            <person name="Kohler A."/>
            <person name="Kuees U."/>
            <person name="Kumar T.K.A."/>
            <person name="Kuo A."/>
            <person name="LaButti K."/>
            <person name="Larrondo L.F."/>
            <person name="Lindquist E."/>
            <person name="Ling A."/>
            <person name="Lombard V."/>
            <person name="Lucas S."/>
            <person name="Lundell T."/>
            <person name="Martin R."/>
            <person name="McLaughlin D.J."/>
            <person name="Morgenstern I."/>
            <person name="Morin E."/>
            <person name="Murat C."/>
            <person name="Nagy L.G."/>
            <person name="Nolan M."/>
            <person name="Ohm R.A."/>
            <person name="Patyshakuliyeva A."/>
            <person name="Rokas A."/>
            <person name="Ruiz-Duenas F.J."/>
            <person name="Sabat G."/>
            <person name="Salamov A."/>
            <person name="Samejima M."/>
            <person name="Schmutz J."/>
            <person name="Slot J.C."/>
            <person name="St John F."/>
            <person name="Stenlid J."/>
            <person name="Sun H."/>
            <person name="Sun S."/>
            <person name="Syed K."/>
            <person name="Tsang A."/>
            <person name="Wiebenga A."/>
            <person name="Young D."/>
            <person name="Pisabarro A."/>
            <person name="Eastwood D.C."/>
            <person name="Martin F."/>
            <person name="Cullen D."/>
            <person name="Grigoriev I.V."/>
            <person name="Hibbett D.S."/>
        </authorList>
    </citation>
    <scope>NUCLEOTIDE SEQUENCE [LARGE SCALE GENOMIC DNA]</scope>
    <source>
        <strain evidence="2 3">DJM-731 SS1</strain>
    </source>
</reference>
<dbReference type="Proteomes" id="UP000030653">
    <property type="component" value="Unassembled WGS sequence"/>
</dbReference>
<sequence>MLDSDLAFLDPLYGSRPNWQQCILATLEYAPAALRDNEAAIKSLTERIDASSQQIIVLHKKTNREHKDFAKLQNSAGRRLWVKIKHGGKKDAVEKKLEKEEREFLEALEQEQAAEEVRAAMQTEKDSLASKVCSPSVRGRRI</sequence>
<dbReference type="AlphaFoldDB" id="M5GGR2"/>
<evidence type="ECO:0000256" key="1">
    <source>
        <dbReference type="SAM" id="MobiDB-lite"/>
    </source>
</evidence>
<dbReference type="GeneID" id="63682742"/>
<dbReference type="HOGENOM" id="CLU_1815716_0_0_1"/>
<accession>M5GGR2</accession>
<dbReference type="STRING" id="1858805.M5GGR2"/>
<dbReference type="OrthoDB" id="2562743at2759"/>
<proteinExistence type="predicted"/>
<name>M5GGR2_DACPD</name>
<evidence type="ECO:0000313" key="2">
    <source>
        <dbReference type="EMBL" id="EJU05933.1"/>
    </source>
</evidence>
<organism evidence="2 3">
    <name type="scientific">Dacryopinax primogenitus (strain DJM 731)</name>
    <name type="common">Brown rot fungus</name>
    <dbReference type="NCBI Taxonomy" id="1858805"/>
    <lineage>
        <taxon>Eukaryota</taxon>
        <taxon>Fungi</taxon>
        <taxon>Dikarya</taxon>
        <taxon>Basidiomycota</taxon>
        <taxon>Agaricomycotina</taxon>
        <taxon>Dacrymycetes</taxon>
        <taxon>Dacrymycetales</taxon>
        <taxon>Dacrymycetaceae</taxon>
        <taxon>Dacryopinax</taxon>
    </lineage>
</organism>
<feature type="region of interest" description="Disordered" evidence="1">
    <location>
        <begin position="121"/>
        <end position="142"/>
    </location>
</feature>
<gene>
    <name evidence="2" type="ORF">DACRYDRAFT_102888</name>
</gene>
<evidence type="ECO:0000313" key="3">
    <source>
        <dbReference type="Proteomes" id="UP000030653"/>
    </source>
</evidence>
<dbReference type="RefSeq" id="XP_040632827.1">
    <property type="nucleotide sequence ID" value="XM_040767680.1"/>
</dbReference>
<keyword evidence="3" id="KW-1185">Reference proteome</keyword>
<dbReference type="EMBL" id="JH795855">
    <property type="protein sequence ID" value="EJU05933.1"/>
    <property type="molecule type" value="Genomic_DNA"/>
</dbReference>
<protein>
    <submittedName>
        <fullName evidence="2">Uncharacterized protein</fullName>
    </submittedName>
</protein>